<dbReference type="Proteomes" id="UP000425916">
    <property type="component" value="Chromosome"/>
</dbReference>
<keyword evidence="5" id="KW-1185">Reference proteome</keyword>
<dbReference type="SUPFAM" id="SSF53659">
    <property type="entry name" value="Isocitrate/Isopropylmalate dehydrogenase-like"/>
    <property type="match status" value="1"/>
</dbReference>
<dbReference type="PANTHER" id="PTHR11835:SF34">
    <property type="entry name" value="ISOCITRATE DEHYDROGENASE [NAD] SUBUNIT ALPHA, MITOCHONDRIAL"/>
    <property type="match status" value="1"/>
</dbReference>
<sequence>MAHRVTLITGDGIGREVIPAARQVVEATGIAIEWEEMLAGEMAVEMVGEAVPEDTIASIKRNKVAIKGPLTNLVARGWASPNVTLRSKLGLFAQVRRARYFDGVPSPYKGVDIIVVREATEDTFAGAEQKVGPDAAVALKFVTRATSEQVARFTMDYARRMGRRKVTVAHKANILKLTDGLFLESARRVAAEFPELEFNDRMIDNMCFQLVKAPLDYDVILAPNVYGDILADLAAGVAGSLGLGFGGNFGPEVALFEAVHGTAPDIAGRGIANPLGEILTASMMLNYLGETQAARAIEMAVAKVLREGKVLTGDLGGRATTAEMTAAIIAALN</sequence>
<dbReference type="GO" id="GO:0006102">
    <property type="term" value="P:isocitrate metabolic process"/>
    <property type="evidence" value="ECO:0007669"/>
    <property type="project" value="TreeGrafter"/>
</dbReference>
<evidence type="ECO:0000256" key="2">
    <source>
        <dbReference type="ARBA" id="ARBA00023002"/>
    </source>
</evidence>
<evidence type="ECO:0000313" key="4">
    <source>
        <dbReference type="EMBL" id="QGP94024.1"/>
    </source>
</evidence>
<dbReference type="Pfam" id="PF00180">
    <property type="entry name" value="Iso_dh"/>
    <property type="match status" value="1"/>
</dbReference>
<feature type="domain" description="Isopropylmalate dehydrogenase-like" evidence="3">
    <location>
        <begin position="4"/>
        <end position="328"/>
    </location>
</feature>
<reference evidence="4 5" key="1">
    <citation type="submission" date="2019-11" db="EMBL/GenBank/DDBJ databases">
        <title>Genome sequence of Moorella glycerini DSM11254.</title>
        <authorList>
            <person name="Poehlein A."/>
            <person name="Boeer T."/>
            <person name="Daniel R."/>
        </authorList>
    </citation>
    <scope>NUCLEOTIDE SEQUENCE [LARGE SCALE GENOMIC DNA]</scope>
    <source>
        <strain evidence="4 5">DSM 11254</strain>
    </source>
</reference>
<dbReference type="SMART" id="SM01329">
    <property type="entry name" value="Iso_dh"/>
    <property type="match status" value="1"/>
</dbReference>
<dbReference type="OrthoDB" id="9806254at2"/>
<organism evidence="4 5">
    <name type="scientific">Neomoorella glycerini</name>
    <dbReference type="NCBI Taxonomy" id="55779"/>
    <lineage>
        <taxon>Bacteria</taxon>
        <taxon>Bacillati</taxon>
        <taxon>Bacillota</taxon>
        <taxon>Clostridia</taxon>
        <taxon>Neomoorellales</taxon>
        <taxon>Neomoorellaceae</taxon>
        <taxon>Neomoorella</taxon>
    </lineage>
</organism>
<dbReference type="GO" id="GO:0006099">
    <property type="term" value="P:tricarboxylic acid cycle"/>
    <property type="evidence" value="ECO:0007669"/>
    <property type="project" value="TreeGrafter"/>
</dbReference>
<dbReference type="GO" id="GO:0004449">
    <property type="term" value="F:isocitrate dehydrogenase (NAD+) activity"/>
    <property type="evidence" value="ECO:0007669"/>
    <property type="project" value="TreeGrafter"/>
</dbReference>
<dbReference type="EMBL" id="CP046244">
    <property type="protein sequence ID" value="QGP94024.1"/>
    <property type="molecule type" value="Genomic_DNA"/>
</dbReference>
<keyword evidence="2 4" id="KW-0560">Oxidoreductase</keyword>
<dbReference type="EC" id="1.1.1.87" evidence="4"/>
<name>A0A6I5ZW58_9FIRM</name>
<dbReference type="Gene3D" id="3.40.718.10">
    <property type="entry name" value="Isopropylmalate Dehydrogenase"/>
    <property type="match status" value="1"/>
</dbReference>
<comment type="similarity">
    <text evidence="1">Belongs to the isocitrate and isopropylmalate dehydrogenases family.</text>
</comment>
<dbReference type="AlphaFoldDB" id="A0A6I5ZW58"/>
<dbReference type="InterPro" id="IPR024084">
    <property type="entry name" value="IsoPropMal-DH-like_dom"/>
</dbReference>
<gene>
    <name evidence="4" type="primary">hicd</name>
    <name evidence="4" type="ORF">MGLY_34490</name>
</gene>
<evidence type="ECO:0000256" key="1">
    <source>
        <dbReference type="ARBA" id="ARBA00007769"/>
    </source>
</evidence>
<dbReference type="RefSeq" id="WP_156275946.1">
    <property type="nucleotide sequence ID" value="NZ_CP046244.1"/>
</dbReference>
<accession>A0A6I5ZW58</accession>
<proteinExistence type="inferred from homology"/>
<evidence type="ECO:0000259" key="3">
    <source>
        <dbReference type="SMART" id="SM01329"/>
    </source>
</evidence>
<evidence type="ECO:0000313" key="5">
    <source>
        <dbReference type="Proteomes" id="UP000425916"/>
    </source>
</evidence>
<dbReference type="PANTHER" id="PTHR11835">
    <property type="entry name" value="DECARBOXYLATING DEHYDROGENASES-ISOCITRATE, ISOPROPYLMALATE, TARTRATE"/>
    <property type="match status" value="1"/>
</dbReference>
<dbReference type="GO" id="GO:0047046">
    <property type="term" value="F:homoisocitrate dehydrogenase activity"/>
    <property type="evidence" value="ECO:0007669"/>
    <property type="project" value="UniProtKB-EC"/>
</dbReference>
<protein>
    <submittedName>
        <fullName evidence="4">Homoisocitrate dehydrogenase</fullName>
        <ecNumber evidence="4">1.1.1.87</ecNumber>
    </submittedName>
</protein>